<keyword evidence="12" id="KW-1185">Reference proteome</keyword>
<keyword evidence="5" id="KW-0813">Transport</keyword>
<name>A0A074ZM90_OPIVI</name>
<evidence type="ECO:0000313" key="12">
    <source>
        <dbReference type="Proteomes" id="UP000054324"/>
    </source>
</evidence>
<dbReference type="GO" id="GO:0015031">
    <property type="term" value="P:protein transport"/>
    <property type="evidence" value="ECO:0007669"/>
    <property type="project" value="UniProtKB-KW"/>
</dbReference>
<dbReference type="STRING" id="6198.A0A074ZM90"/>
<evidence type="ECO:0000256" key="4">
    <source>
        <dbReference type="ARBA" id="ARBA00016856"/>
    </source>
</evidence>
<evidence type="ECO:0000256" key="10">
    <source>
        <dbReference type="ARBA" id="ARBA00030834"/>
    </source>
</evidence>
<dbReference type="PANTHER" id="PTHR13135:SF0">
    <property type="entry name" value="PHOSPHORYLATED ADAPTER RNA EXPORT PROTEIN"/>
    <property type="match status" value="1"/>
</dbReference>
<keyword evidence="8" id="KW-0653">Protein transport</keyword>
<evidence type="ECO:0000256" key="5">
    <source>
        <dbReference type="ARBA" id="ARBA00022448"/>
    </source>
</evidence>
<dbReference type="GeneID" id="20322035"/>
<dbReference type="OrthoDB" id="20573at2759"/>
<dbReference type="InterPro" id="IPR038092">
    <property type="entry name" value="PHAX_RNA-binding_sf"/>
</dbReference>
<dbReference type="InterPro" id="IPR039047">
    <property type="entry name" value="PHAX"/>
</dbReference>
<dbReference type="InterPro" id="IPR019385">
    <property type="entry name" value="PHAX_RNA-binding_domain"/>
</dbReference>
<dbReference type="AlphaFoldDB" id="A0A074ZM90"/>
<evidence type="ECO:0000256" key="3">
    <source>
        <dbReference type="ARBA" id="ARBA00006094"/>
    </source>
</evidence>
<keyword evidence="7" id="KW-0694">RNA-binding</keyword>
<gene>
    <name evidence="11" type="ORF">T265_07856</name>
</gene>
<keyword evidence="9" id="KW-0539">Nucleus</keyword>
<dbReference type="Pfam" id="PF10258">
    <property type="entry name" value="PHAX_RNA-bd"/>
    <property type="match status" value="1"/>
</dbReference>
<dbReference type="GO" id="GO:0005737">
    <property type="term" value="C:cytoplasm"/>
    <property type="evidence" value="ECO:0007669"/>
    <property type="project" value="UniProtKB-SubCell"/>
</dbReference>
<dbReference type="EMBL" id="KL596808">
    <property type="protein sequence ID" value="KER24490.1"/>
    <property type="molecule type" value="Genomic_DNA"/>
</dbReference>
<dbReference type="GO" id="GO:0006408">
    <property type="term" value="P:snRNA export from nucleus"/>
    <property type="evidence" value="ECO:0007669"/>
    <property type="project" value="InterPro"/>
</dbReference>
<evidence type="ECO:0000256" key="6">
    <source>
        <dbReference type="ARBA" id="ARBA00022490"/>
    </source>
</evidence>
<evidence type="ECO:0000256" key="8">
    <source>
        <dbReference type="ARBA" id="ARBA00022927"/>
    </source>
</evidence>
<dbReference type="KEGG" id="ovi:T265_07856"/>
<dbReference type="RefSeq" id="XP_009171760.1">
    <property type="nucleotide sequence ID" value="XM_009173496.1"/>
</dbReference>
<keyword evidence="6" id="KW-0963">Cytoplasm</keyword>
<proteinExistence type="inferred from homology"/>
<evidence type="ECO:0000256" key="2">
    <source>
        <dbReference type="ARBA" id="ARBA00004496"/>
    </source>
</evidence>
<protein>
    <recommendedName>
        <fullName evidence="4">Phosphorylated adapter RNA export protein</fullName>
    </recommendedName>
    <alternativeName>
        <fullName evidence="10">RNA U small nuclear RNA export adapter protein</fullName>
    </alternativeName>
</protein>
<evidence type="ECO:0000256" key="1">
    <source>
        <dbReference type="ARBA" id="ARBA00004123"/>
    </source>
</evidence>
<evidence type="ECO:0000256" key="9">
    <source>
        <dbReference type="ARBA" id="ARBA00023242"/>
    </source>
</evidence>
<dbReference type="GO" id="GO:0005634">
    <property type="term" value="C:nucleus"/>
    <property type="evidence" value="ECO:0007669"/>
    <property type="project" value="UniProtKB-SubCell"/>
</dbReference>
<evidence type="ECO:0000313" key="11">
    <source>
        <dbReference type="EMBL" id="KER24490.1"/>
    </source>
</evidence>
<comment type="similarity">
    <text evidence="3">Belongs to the PHAX family.</text>
</comment>
<comment type="subcellular location">
    <subcellularLocation>
        <location evidence="2">Cytoplasm</location>
    </subcellularLocation>
    <subcellularLocation>
        <location evidence="1">Nucleus</location>
    </subcellularLocation>
</comment>
<organism evidence="11 12">
    <name type="scientific">Opisthorchis viverrini</name>
    <name type="common">Southeast Asian liver fluke</name>
    <dbReference type="NCBI Taxonomy" id="6198"/>
    <lineage>
        <taxon>Eukaryota</taxon>
        <taxon>Metazoa</taxon>
        <taxon>Spiralia</taxon>
        <taxon>Lophotrochozoa</taxon>
        <taxon>Platyhelminthes</taxon>
        <taxon>Trematoda</taxon>
        <taxon>Digenea</taxon>
        <taxon>Opisthorchiida</taxon>
        <taxon>Opisthorchiata</taxon>
        <taxon>Opisthorchiidae</taxon>
        <taxon>Opisthorchis</taxon>
    </lineage>
</organism>
<accession>A0A074ZM90</accession>
<dbReference type="CTD" id="20322035"/>
<reference evidence="11 12" key="1">
    <citation type="submission" date="2013-11" db="EMBL/GenBank/DDBJ databases">
        <title>Opisthorchis viverrini - life in the bile duct.</title>
        <authorList>
            <person name="Young N.D."/>
            <person name="Nagarajan N."/>
            <person name="Lin S.J."/>
            <person name="Korhonen P.K."/>
            <person name="Jex A.R."/>
            <person name="Hall R.S."/>
            <person name="Safavi-Hemami H."/>
            <person name="Kaewkong W."/>
            <person name="Bertrand D."/>
            <person name="Gao S."/>
            <person name="Seet Q."/>
            <person name="Wongkham S."/>
            <person name="Teh B.T."/>
            <person name="Wongkham C."/>
            <person name="Intapan P.M."/>
            <person name="Maleewong W."/>
            <person name="Yang X."/>
            <person name="Hu M."/>
            <person name="Wang Z."/>
            <person name="Hofmann A."/>
            <person name="Sternberg P.W."/>
            <person name="Tan P."/>
            <person name="Wang J."/>
            <person name="Gasser R.B."/>
        </authorList>
    </citation>
    <scope>NUCLEOTIDE SEQUENCE [LARGE SCALE GENOMIC DNA]</scope>
</reference>
<dbReference type="PANTHER" id="PTHR13135">
    <property type="entry name" value="CYTOSOLIC RESINIFERATOXIN BINDING PROTEIN RBP-26"/>
    <property type="match status" value="1"/>
</dbReference>
<dbReference type="GO" id="GO:0003723">
    <property type="term" value="F:RNA binding"/>
    <property type="evidence" value="ECO:0007669"/>
    <property type="project" value="UniProtKB-KW"/>
</dbReference>
<dbReference type="Proteomes" id="UP000054324">
    <property type="component" value="Unassembled WGS sequence"/>
</dbReference>
<sequence length="346" mass="38856">MSYRTQALPNSSDEGSDGGEEDIFWKRKPPHAQKRAATNSDVTMVQATSKRPRNHVWLNVLNECALDEALSGANFHEKRDTSRGVESYLVQSDTDEVDNNIEREFRLSCDKPANRFSGRLPPRRWDPSISRKHVSVNFDSPSDAVKAALVELLNEPNDVLIGQIVDVLGVQRSLEFYFLTEDVEEAGGIYYADGSQRRSRGGVFLNLIKRSDEVTEDEKKAMFALSRRIKDRIKRKRKQLKQAKEKQLIASSVTLSDVSVEISEIEDVEATTRVPANFEDEGSPQAMDFKAGHNSEAPNHGLVNEENPTGYSTSFSVKMHPVDPRMDECEEGELTSTESEDESTQS</sequence>
<dbReference type="Gene3D" id="1.10.10.1440">
    <property type="entry name" value="PHAX RNA-binding domain"/>
    <property type="match status" value="1"/>
</dbReference>
<evidence type="ECO:0000256" key="7">
    <source>
        <dbReference type="ARBA" id="ARBA00022884"/>
    </source>
</evidence>